<dbReference type="PANTHER" id="PTHR22807">
    <property type="entry name" value="NOP2 YEAST -RELATED NOL1/NOP2/FMU SUN DOMAIN-CONTAINING"/>
    <property type="match status" value="1"/>
</dbReference>
<evidence type="ECO:0000313" key="11">
    <source>
        <dbReference type="EMBL" id="MDH1478367.1"/>
    </source>
</evidence>
<dbReference type="CDD" id="cd02440">
    <property type="entry name" value="AdoMet_MTases"/>
    <property type="match status" value="1"/>
</dbReference>
<evidence type="ECO:0000313" key="12">
    <source>
        <dbReference type="Proteomes" id="UP001161707"/>
    </source>
</evidence>
<keyword evidence="6 8" id="KW-0949">S-adenosyl-L-methionine</keyword>
<keyword evidence="2 8" id="KW-0963">Cytoplasm</keyword>
<keyword evidence="5 8" id="KW-0808">Transferase</keyword>
<dbReference type="InterPro" id="IPR023267">
    <property type="entry name" value="RCMT"/>
</dbReference>
<dbReference type="AlphaFoldDB" id="A0AA42QUB1"/>
<evidence type="ECO:0000256" key="8">
    <source>
        <dbReference type="HAMAP-Rule" id="MF_01579"/>
    </source>
</evidence>
<dbReference type="Pfam" id="PF17125">
    <property type="entry name" value="Methyltr_RsmF_N"/>
    <property type="match status" value="1"/>
</dbReference>
<evidence type="ECO:0000256" key="7">
    <source>
        <dbReference type="ARBA" id="ARBA00022884"/>
    </source>
</evidence>
<comment type="function">
    <text evidence="8">Specifically methylates the cytosine at position 1407 (m5C1407) of 16S rRNA.</text>
</comment>
<evidence type="ECO:0000256" key="2">
    <source>
        <dbReference type="ARBA" id="ARBA00022490"/>
    </source>
</evidence>
<organism evidence="11 12">
    <name type="scientific">Enterobacter cloacae</name>
    <dbReference type="NCBI Taxonomy" id="550"/>
    <lineage>
        <taxon>Bacteria</taxon>
        <taxon>Pseudomonadati</taxon>
        <taxon>Pseudomonadota</taxon>
        <taxon>Gammaproteobacteria</taxon>
        <taxon>Enterobacterales</taxon>
        <taxon>Enterobacteriaceae</taxon>
        <taxon>Enterobacter</taxon>
        <taxon>Enterobacter cloacae complex</taxon>
    </lineage>
</organism>
<dbReference type="InterPro" id="IPR049560">
    <property type="entry name" value="MeTrfase_RsmB-F_NOP2_cat"/>
</dbReference>
<evidence type="ECO:0000256" key="9">
    <source>
        <dbReference type="PROSITE-ProRule" id="PRU01023"/>
    </source>
</evidence>
<dbReference type="InterPro" id="IPR031341">
    <property type="entry name" value="Methyltr_RsmF_N"/>
</dbReference>
<dbReference type="GO" id="GO:0070475">
    <property type="term" value="P:rRNA base methylation"/>
    <property type="evidence" value="ECO:0007669"/>
    <property type="project" value="TreeGrafter"/>
</dbReference>
<name>A0AA42QUB1_ENTCL</name>
<dbReference type="Pfam" id="PF13636">
    <property type="entry name" value="Methyltranf_PUA"/>
    <property type="match status" value="1"/>
</dbReference>
<accession>A0AA42QUB1</accession>
<feature type="binding site" evidence="8 9">
    <location>
        <position position="149"/>
    </location>
    <ligand>
        <name>S-adenosyl-L-methionine</name>
        <dbReference type="ChEBI" id="CHEBI:59789"/>
    </ligand>
</feature>
<keyword evidence="3 8" id="KW-0698">rRNA processing</keyword>
<dbReference type="RefSeq" id="WP_029882304.1">
    <property type="nucleotide sequence ID" value="NZ_CP073310.1"/>
</dbReference>
<protein>
    <recommendedName>
        <fullName evidence="8">Ribosomal RNA small subunit methyltransferase F</fullName>
        <ecNumber evidence="8">2.1.1.178</ecNumber>
    </recommendedName>
    <alternativeName>
        <fullName evidence="8">16S rRNA m5C1407 methyltransferase</fullName>
    </alternativeName>
    <alternativeName>
        <fullName evidence="8">rRNA (cytosine-C(5)-)-methyltransferase RsmF</fullName>
    </alternativeName>
</protein>
<dbReference type="PRINTS" id="PR02008">
    <property type="entry name" value="RCMTFAMILY"/>
</dbReference>
<comment type="catalytic activity">
    <reaction evidence="8">
        <text>cytidine(1407) in 16S rRNA + S-adenosyl-L-methionine = 5-methylcytidine(1407) in 16S rRNA + S-adenosyl-L-homocysteine + H(+)</text>
        <dbReference type="Rhea" id="RHEA:42756"/>
        <dbReference type="Rhea" id="RHEA-COMP:10223"/>
        <dbReference type="Rhea" id="RHEA-COMP:10224"/>
        <dbReference type="ChEBI" id="CHEBI:15378"/>
        <dbReference type="ChEBI" id="CHEBI:57856"/>
        <dbReference type="ChEBI" id="CHEBI:59789"/>
        <dbReference type="ChEBI" id="CHEBI:74483"/>
        <dbReference type="ChEBI" id="CHEBI:82748"/>
        <dbReference type="EC" id="2.1.1.178"/>
    </reaction>
</comment>
<dbReference type="InterPro" id="IPR048457">
    <property type="entry name" value="YebU_pre-PUA_dom"/>
</dbReference>
<evidence type="ECO:0000256" key="3">
    <source>
        <dbReference type="ARBA" id="ARBA00022552"/>
    </source>
</evidence>
<evidence type="ECO:0000256" key="6">
    <source>
        <dbReference type="ARBA" id="ARBA00022691"/>
    </source>
</evidence>
<dbReference type="EMBL" id="JAOCIY010000004">
    <property type="protein sequence ID" value="MDH1478367.1"/>
    <property type="molecule type" value="Genomic_DNA"/>
</dbReference>
<dbReference type="SUPFAM" id="SSF53335">
    <property type="entry name" value="S-adenosyl-L-methionine-dependent methyltransferases"/>
    <property type="match status" value="1"/>
</dbReference>
<dbReference type="Pfam" id="PF21150">
    <property type="entry name" value="YebU_pre-PUA_dom"/>
    <property type="match status" value="1"/>
</dbReference>
<feature type="active site" description="Nucleophile" evidence="8 9">
    <location>
        <position position="247"/>
    </location>
</feature>
<evidence type="ECO:0000256" key="1">
    <source>
        <dbReference type="ARBA" id="ARBA00007494"/>
    </source>
</evidence>
<comment type="similarity">
    <text evidence="1 8 9">Belongs to the class I-like SAM-binding methyltransferase superfamily. RsmB/NOP family.</text>
</comment>
<dbReference type="Gene3D" id="3.10.450.720">
    <property type="match status" value="1"/>
</dbReference>
<evidence type="ECO:0000256" key="4">
    <source>
        <dbReference type="ARBA" id="ARBA00022603"/>
    </source>
</evidence>
<comment type="subcellular location">
    <subcellularLocation>
        <location evidence="8">Cytoplasm</location>
    </subcellularLocation>
</comment>
<dbReference type="HAMAP" id="MF_01579">
    <property type="entry name" value="16SrRNA_methyltr_F"/>
    <property type="match status" value="1"/>
</dbReference>
<feature type="binding site" evidence="8 9">
    <location>
        <position position="194"/>
    </location>
    <ligand>
        <name>S-adenosyl-L-methionine</name>
        <dbReference type="ChEBI" id="CHEBI:59789"/>
    </ligand>
</feature>
<comment type="caution">
    <text evidence="11">The sequence shown here is derived from an EMBL/GenBank/DDBJ whole genome shotgun (WGS) entry which is preliminary data.</text>
</comment>
<dbReference type="Pfam" id="PF01189">
    <property type="entry name" value="Methyltr_RsmB-F"/>
    <property type="match status" value="1"/>
</dbReference>
<dbReference type="PANTHER" id="PTHR22807:SF30">
    <property type="entry name" value="28S RRNA (CYTOSINE(4447)-C(5))-METHYLTRANSFERASE-RELATED"/>
    <property type="match status" value="1"/>
</dbReference>
<keyword evidence="4 8" id="KW-0489">Methyltransferase</keyword>
<dbReference type="NCBIfam" id="TIGR00446">
    <property type="entry name" value="nop2p"/>
    <property type="match status" value="1"/>
</dbReference>
<dbReference type="PROSITE" id="PS51686">
    <property type="entry name" value="SAM_MT_RSMB_NOP"/>
    <property type="match status" value="1"/>
</dbReference>
<evidence type="ECO:0000259" key="10">
    <source>
        <dbReference type="PROSITE" id="PS51686"/>
    </source>
</evidence>
<dbReference type="FunFam" id="3.40.50.150:FF:000079">
    <property type="entry name" value="Ribosomal RNA small subunit methyltransferase F"/>
    <property type="match status" value="1"/>
</dbReference>
<dbReference type="InterPro" id="IPR029063">
    <property type="entry name" value="SAM-dependent_MTases_sf"/>
</dbReference>
<dbReference type="InterPro" id="IPR023545">
    <property type="entry name" value="rRNA_ssu_MeTfrase_F"/>
</dbReference>
<dbReference type="InterPro" id="IPR011023">
    <property type="entry name" value="Nop2p"/>
</dbReference>
<proteinExistence type="inferred from homology"/>
<dbReference type="InterPro" id="IPR027391">
    <property type="entry name" value="Nol1_Nop2_Fmu_2"/>
</dbReference>
<gene>
    <name evidence="8 11" type="primary">rsmF</name>
    <name evidence="11" type="ORF">N5E88_02515</name>
</gene>
<keyword evidence="7 8" id="KW-0694">RNA-binding</keyword>
<dbReference type="Proteomes" id="UP001161707">
    <property type="component" value="Unassembled WGS sequence"/>
</dbReference>
<feature type="binding site" evidence="8 9">
    <location>
        <begin position="125"/>
        <end position="131"/>
    </location>
    <ligand>
        <name>S-adenosyl-L-methionine</name>
        <dbReference type="ChEBI" id="CHEBI:59789"/>
    </ligand>
</feature>
<dbReference type="NCBIfam" id="NF008898">
    <property type="entry name" value="PRK11933.1"/>
    <property type="match status" value="1"/>
</dbReference>
<dbReference type="PROSITE" id="PS01153">
    <property type="entry name" value="NOL1_NOP2_SUN"/>
    <property type="match status" value="1"/>
</dbReference>
<dbReference type="GO" id="GO:0003723">
    <property type="term" value="F:RNA binding"/>
    <property type="evidence" value="ECO:0007669"/>
    <property type="project" value="UniProtKB-UniRule"/>
</dbReference>
<dbReference type="InterPro" id="IPR018314">
    <property type="entry name" value="RsmB/NOL1/NOP2-like_CS"/>
</dbReference>
<feature type="binding site" evidence="8 9">
    <location>
        <position position="176"/>
    </location>
    <ligand>
        <name>S-adenosyl-L-methionine</name>
        <dbReference type="ChEBI" id="CHEBI:59789"/>
    </ligand>
</feature>
<reference evidence="11" key="1">
    <citation type="submission" date="2022-09" db="EMBL/GenBank/DDBJ databases">
        <title>Intensive care unit water sources are persistently colonized with multi-drug resistant bacteria and are the site of extensive horizontal gene transfer of antibiotic resistance genes.</title>
        <authorList>
            <person name="Diorio-Toth L."/>
        </authorList>
    </citation>
    <scope>NUCLEOTIDE SEQUENCE</scope>
    <source>
        <strain evidence="11">GD03711</strain>
    </source>
</reference>
<sequence>MAQNSVYLPEQFLAQMREALPSHLSLDDFIAACQRPLRRSIRVNTLKISVADFLALVSPYHWQLTPVPWCEEGFWIDREDEASLPLGSTAEHLSGLFYIQEASSMLPVAALFADGNAPERVMDVAAAPGSKTTQIAARMANRGAILANEFSASRVKVLHANISRCGIQNVALTHFDGRVFGAALPEAFDAILLDAPCSGEGVVRKDPDALKNWSVESNLDIASTQRELIDSAFHALRPGGTLVYSTCTLNRDENEEVCLWLKAQYPDAVEFLPLNDLFASAEDAITPEGFLHVFPQIYDCEGFFVARLRKTAAIAPLPAPTFKVGNFPFTPLKSREAEQVTTAARKAGLNWNDDLHLWQRDKEIWLFPANIEPLIGKVRFSRIGIRLAEVHNKGYRWQHEAVIALAGTANTFALTHQEAEEWYRGRDVYPETAPSQDDVVVTYQGYPLGLAKKVGSRLKNSYPRELVRDGRLFTGNDRAD</sequence>
<dbReference type="EC" id="2.1.1.178" evidence="8"/>
<dbReference type="InterPro" id="IPR001678">
    <property type="entry name" value="MeTrfase_RsmB-F_NOP2_dom"/>
</dbReference>
<dbReference type="GO" id="GO:0005737">
    <property type="term" value="C:cytoplasm"/>
    <property type="evidence" value="ECO:0007669"/>
    <property type="project" value="UniProtKB-SubCell"/>
</dbReference>
<dbReference type="GO" id="GO:0009383">
    <property type="term" value="F:rRNA (cytosine-C5-)-methyltransferase activity"/>
    <property type="evidence" value="ECO:0007669"/>
    <property type="project" value="TreeGrafter"/>
</dbReference>
<dbReference type="Gene3D" id="3.40.50.150">
    <property type="entry name" value="Vaccinia Virus protein VP39"/>
    <property type="match status" value="1"/>
</dbReference>
<dbReference type="FunFam" id="3.10.450.720:FF:000001">
    <property type="entry name" value="Ribosomal RNA small subunit methyltransferase F"/>
    <property type="match status" value="1"/>
</dbReference>
<evidence type="ECO:0000256" key="5">
    <source>
        <dbReference type="ARBA" id="ARBA00022679"/>
    </source>
</evidence>
<feature type="domain" description="SAM-dependent MTase RsmB/NOP-type" evidence="10">
    <location>
        <begin position="29"/>
        <end position="311"/>
    </location>
</feature>